<dbReference type="InterPro" id="IPR020456">
    <property type="entry name" value="Acylphosphatase"/>
</dbReference>
<evidence type="ECO:0000313" key="9">
    <source>
        <dbReference type="Proteomes" id="UP000652847"/>
    </source>
</evidence>
<sequence length="90" mass="10521">MAKVRKHIYFSGQVQGVGFRYRATNAARANGLTGWVDNLWDGRVEMEVQGELSQIEEMIQEIQSGSFIRIEKYQMEDLPVDEEEWSFYAR</sequence>
<comment type="caution">
    <text evidence="8">The sequence shown here is derived from an EMBL/GenBank/DDBJ whole genome shotgun (WGS) entry which is preliminary data.</text>
</comment>
<dbReference type="GO" id="GO:0003998">
    <property type="term" value="F:acylphosphatase activity"/>
    <property type="evidence" value="ECO:0007669"/>
    <property type="project" value="UniProtKB-EC"/>
</dbReference>
<dbReference type="PANTHER" id="PTHR47268">
    <property type="entry name" value="ACYLPHOSPHATASE"/>
    <property type="match status" value="1"/>
</dbReference>
<dbReference type="EC" id="3.6.1.7" evidence="2 5"/>
<gene>
    <name evidence="8" type="ORF">H8S54_17620</name>
</gene>
<evidence type="ECO:0000256" key="5">
    <source>
        <dbReference type="PROSITE-ProRule" id="PRU00520"/>
    </source>
</evidence>
<keyword evidence="5" id="KW-0378">Hydrolase</keyword>
<evidence type="ECO:0000256" key="6">
    <source>
        <dbReference type="RuleBase" id="RU004168"/>
    </source>
</evidence>
<dbReference type="PROSITE" id="PS51160">
    <property type="entry name" value="ACYLPHOSPHATASE_3"/>
    <property type="match status" value="1"/>
</dbReference>
<evidence type="ECO:0000313" key="8">
    <source>
        <dbReference type="EMBL" id="MBC5652858.1"/>
    </source>
</evidence>
<feature type="active site" evidence="5">
    <location>
        <position position="38"/>
    </location>
</feature>
<reference evidence="8 9" key="1">
    <citation type="submission" date="2020-08" db="EMBL/GenBank/DDBJ databases">
        <title>Genome public.</title>
        <authorList>
            <person name="Liu C."/>
            <person name="Sun Q."/>
        </authorList>
    </citation>
    <scope>NUCLEOTIDE SEQUENCE [LARGE SCALE GENOMIC DNA]</scope>
    <source>
        <strain evidence="8 9">BX17</strain>
    </source>
</reference>
<evidence type="ECO:0000256" key="4">
    <source>
        <dbReference type="ARBA" id="ARBA00047645"/>
    </source>
</evidence>
<evidence type="ECO:0000256" key="1">
    <source>
        <dbReference type="ARBA" id="ARBA00005614"/>
    </source>
</evidence>
<comment type="catalytic activity">
    <reaction evidence="4 5">
        <text>an acyl phosphate + H2O = a carboxylate + phosphate + H(+)</text>
        <dbReference type="Rhea" id="RHEA:14965"/>
        <dbReference type="ChEBI" id="CHEBI:15377"/>
        <dbReference type="ChEBI" id="CHEBI:15378"/>
        <dbReference type="ChEBI" id="CHEBI:29067"/>
        <dbReference type="ChEBI" id="CHEBI:43474"/>
        <dbReference type="ChEBI" id="CHEBI:59918"/>
        <dbReference type="EC" id="3.6.1.7"/>
    </reaction>
</comment>
<dbReference type="Gene3D" id="3.30.70.100">
    <property type="match status" value="1"/>
</dbReference>
<dbReference type="Proteomes" id="UP000652847">
    <property type="component" value="Unassembled WGS sequence"/>
</dbReference>
<dbReference type="AlphaFoldDB" id="A0A8I0AGS6"/>
<dbReference type="PANTHER" id="PTHR47268:SF4">
    <property type="entry name" value="ACYLPHOSPHATASE"/>
    <property type="match status" value="1"/>
</dbReference>
<organism evidence="8 9">
    <name type="scientific">Blautia segnis</name>
    <dbReference type="NCBI Taxonomy" id="2763030"/>
    <lineage>
        <taxon>Bacteria</taxon>
        <taxon>Bacillati</taxon>
        <taxon>Bacillota</taxon>
        <taxon>Clostridia</taxon>
        <taxon>Lachnospirales</taxon>
        <taxon>Lachnospiraceae</taxon>
        <taxon>Blautia</taxon>
    </lineage>
</organism>
<dbReference type="InterPro" id="IPR001792">
    <property type="entry name" value="Acylphosphatase-like_dom"/>
</dbReference>
<dbReference type="SUPFAM" id="SSF54975">
    <property type="entry name" value="Acylphosphatase/BLUF domain-like"/>
    <property type="match status" value="1"/>
</dbReference>
<evidence type="ECO:0000256" key="3">
    <source>
        <dbReference type="ARBA" id="ARBA00015991"/>
    </source>
</evidence>
<evidence type="ECO:0000259" key="7">
    <source>
        <dbReference type="PROSITE" id="PS51160"/>
    </source>
</evidence>
<comment type="similarity">
    <text evidence="1 6">Belongs to the acylphosphatase family.</text>
</comment>
<dbReference type="InterPro" id="IPR036046">
    <property type="entry name" value="Acylphosphatase-like_dom_sf"/>
</dbReference>
<name>A0A8I0AGS6_9FIRM</name>
<accession>A0A8I0AGS6</accession>
<feature type="active site" evidence="5">
    <location>
        <position position="20"/>
    </location>
</feature>
<protein>
    <recommendedName>
        <fullName evidence="3 5">acylphosphatase</fullName>
        <ecNumber evidence="2 5">3.6.1.7</ecNumber>
    </recommendedName>
</protein>
<feature type="domain" description="Acylphosphatase-like" evidence="7">
    <location>
        <begin position="5"/>
        <end position="90"/>
    </location>
</feature>
<proteinExistence type="inferred from homology"/>
<keyword evidence="9" id="KW-1185">Reference proteome</keyword>
<evidence type="ECO:0000256" key="2">
    <source>
        <dbReference type="ARBA" id="ARBA00012150"/>
    </source>
</evidence>
<dbReference type="RefSeq" id="WP_021925609.1">
    <property type="nucleotide sequence ID" value="NZ_JACOOT010000040.1"/>
</dbReference>
<dbReference type="Pfam" id="PF00708">
    <property type="entry name" value="Acylphosphatase"/>
    <property type="match status" value="1"/>
</dbReference>
<dbReference type="EMBL" id="JACOOT010000040">
    <property type="protein sequence ID" value="MBC5652858.1"/>
    <property type="molecule type" value="Genomic_DNA"/>
</dbReference>